<dbReference type="EMBL" id="BGZK01000002">
    <property type="protein sequence ID" value="GBO98897.1"/>
    <property type="molecule type" value="Genomic_DNA"/>
</dbReference>
<accession>A0A4C1SCH7</accession>
<dbReference type="AlphaFoldDB" id="A0A4C1SCH7"/>
<keyword evidence="2" id="KW-1185">Reference proteome</keyword>
<gene>
    <name evidence="1" type="ORF">EVAR_311_1</name>
</gene>
<organism evidence="1 2">
    <name type="scientific">Eumeta variegata</name>
    <name type="common">Bagworm moth</name>
    <name type="synonym">Eumeta japonica</name>
    <dbReference type="NCBI Taxonomy" id="151549"/>
    <lineage>
        <taxon>Eukaryota</taxon>
        <taxon>Metazoa</taxon>
        <taxon>Ecdysozoa</taxon>
        <taxon>Arthropoda</taxon>
        <taxon>Hexapoda</taxon>
        <taxon>Insecta</taxon>
        <taxon>Pterygota</taxon>
        <taxon>Neoptera</taxon>
        <taxon>Endopterygota</taxon>
        <taxon>Lepidoptera</taxon>
        <taxon>Glossata</taxon>
        <taxon>Ditrysia</taxon>
        <taxon>Tineoidea</taxon>
        <taxon>Psychidae</taxon>
        <taxon>Oiketicinae</taxon>
        <taxon>Eumeta</taxon>
    </lineage>
</organism>
<evidence type="ECO:0000313" key="2">
    <source>
        <dbReference type="Proteomes" id="UP000299102"/>
    </source>
</evidence>
<protein>
    <submittedName>
        <fullName evidence="1">Uncharacterized protein</fullName>
    </submittedName>
</protein>
<evidence type="ECO:0000313" key="1">
    <source>
        <dbReference type="EMBL" id="GBO98897.1"/>
    </source>
</evidence>
<dbReference type="PANTHER" id="PTHR47331">
    <property type="entry name" value="PHD-TYPE DOMAIN-CONTAINING PROTEIN"/>
    <property type="match status" value="1"/>
</dbReference>
<dbReference type="PANTHER" id="PTHR47331:SF5">
    <property type="entry name" value="RIBONUCLEASE H"/>
    <property type="match status" value="1"/>
</dbReference>
<proteinExistence type="predicted"/>
<comment type="caution">
    <text evidence="1">The sequence shown here is derived from an EMBL/GenBank/DDBJ whole genome shotgun (WGS) entry which is preliminary data.</text>
</comment>
<sequence length="244" mass="28550">MNDIVNWRFDIESLNVAPRKPSHDPEERVLALLDSNSVKLPTGQFETCLLWKSDDKVMPESYDTAMRRLRGIKKKLLKNDCWKNEYCKQINYLLKNEYAEPAPNKFTSKRLCVERMEDWDIQNDTLGFNLGLRNTPIEILKTSLPLTKRQVTSAVLFVFDPLGLASPVLITGKTELEEHTTVKYWRWVPMKLYVADDATRGPATEFDETHRWFRDPVFLCKNEDEWPQEILESGRRGRKGRVRS</sequence>
<dbReference type="Proteomes" id="UP000299102">
    <property type="component" value="Unassembled WGS sequence"/>
</dbReference>
<name>A0A4C1SCH7_EUMVA</name>
<reference evidence="1 2" key="1">
    <citation type="journal article" date="2019" name="Commun. Biol.">
        <title>The bagworm genome reveals a unique fibroin gene that provides high tensile strength.</title>
        <authorList>
            <person name="Kono N."/>
            <person name="Nakamura H."/>
            <person name="Ohtoshi R."/>
            <person name="Tomita M."/>
            <person name="Numata K."/>
            <person name="Arakawa K."/>
        </authorList>
    </citation>
    <scope>NUCLEOTIDE SEQUENCE [LARGE SCALE GENOMIC DNA]</scope>
</reference>